<name>A0A0M0K0B4_9EUKA</name>
<evidence type="ECO:0000256" key="4">
    <source>
        <dbReference type="ARBA" id="ARBA00023136"/>
    </source>
</evidence>
<dbReference type="InterPro" id="IPR051223">
    <property type="entry name" value="Polycystin"/>
</dbReference>
<evidence type="ECO:0000313" key="8">
    <source>
        <dbReference type="EMBL" id="KOO32250.1"/>
    </source>
</evidence>
<feature type="transmembrane region" description="Helical" evidence="6">
    <location>
        <begin position="295"/>
        <end position="319"/>
    </location>
</feature>
<keyword evidence="4 6" id="KW-0472">Membrane</keyword>
<feature type="transmembrane region" description="Helical" evidence="6">
    <location>
        <begin position="206"/>
        <end position="225"/>
    </location>
</feature>
<dbReference type="Proteomes" id="UP000037460">
    <property type="component" value="Unassembled WGS sequence"/>
</dbReference>
<feature type="domain" description="Polycystin cation channel PKD1/PKD2" evidence="7">
    <location>
        <begin position="175"/>
        <end position="385"/>
    </location>
</feature>
<keyword evidence="3 6" id="KW-1133">Transmembrane helix</keyword>
<comment type="caution">
    <text evidence="8">The sequence shown here is derived from an EMBL/GenBank/DDBJ whole genome shotgun (WGS) entry which is preliminary data.</text>
</comment>
<evidence type="ECO:0000259" key="7">
    <source>
        <dbReference type="Pfam" id="PF08016"/>
    </source>
</evidence>
<dbReference type="GO" id="GO:0016020">
    <property type="term" value="C:membrane"/>
    <property type="evidence" value="ECO:0007669"/>
    <property type="project" value="UniProtKB-SubCell"/>
</dbReference>
<evidence type="ECO:0000313" key="9">
    <source>
        <dbReference type="Proteomes" id="UP000037460"/>
    </source>
</evidence>
<evidence type="ECO:0000256" key="2">
    <source>
        <dbReference type="ARBA" id="ARBA00022692"/>
    </source>
</evidence>
<proteinExistence type="predicted"/>
<dbReference type="EMBL" id="JWZX01001817">
    <property type="protein sequence ID" value="KOO32250.1"/>
    <property type="molecule type" value="Genomic_DNA"/>
</dbReference>
<dbReference type="InterPro" id="IPR013122">
    <property type="entry name" value="PKD1_2_channel"/>
</dbReference>
<protein>
    <submittedName>
        <fullName evidence="8">Polycystin 2</fullName>
    </submittedName>
</protein>
<feature type="transmembrane region" description="Helical" evidence="6">
    <location>
        <begin position="364"/>
        <end position="383"/>
    </location>
</feature>
<feature type="coiled-coil region" evidence="5">
    <location>
        <begin position="451"/>
        <end position="485"/>
    </location>
</feature>
<feature type="transmembrane region" description="Helical" evidence="6">
    <location>
        <begin position="176"/>
        <end position="194"/>
    </location>
</feature>
<keyword evidence="5" id="KW-0175">Coiled coil</keyword>
<gene>
    <name evidence="8" type="ORF">Ctob_012021</name>
</gene>
<organism evidence="8 9">
    <name type="scientific">Chrysochromulina tobinii</name>
    <dbReference type="NCBI Taxonomy" id="1460289"/>
    <lineage>
        <taxon>Eukaryota</taxon>
        <taxon>Haptista</taxon>
        <taxon>Haptophyta</taxon>
        <taxon>Prymnesiophyceae</taxon>
        <taxon>Prymnesiales</taxon>
        <taxon>Chrysochromulinaceae</taxon>
        <taxon>Chrysochromulina</taxon>
    </lineage>
</organism>
<dbReference type="Pfam" id="PF08016">
    <property type="entry name" value="PKD_channel"/>
    <property type="match status" value="1"/>
</dbReference>
<comment type="subcellular location">
    <subcellularLocation>
        <location evidence="1">Membrane</location>
        <topology evidence="1">Multi-pass membrane protein</topology>
    </subcellularLocation>
</comment>
<dbReference type="Gene3D" id="1.10.287.70">
    <property type="match status" value="1"/>
</dbReference>
<dbReference type="PANTHER" id="PTHR10877:SF183">
    <property type="entry name" value="AT14535P-RELATED"/>
    <property type="match status" value="1"/>
</dbReference>
<evidence type="ECO:0000256" key="3">
    <source>
        <dbReference type="ARBA" id="ARBA00022989"/>
    </source>
</evidence>
<sequence length="498" mass="56551">MLIHTLRAQEEYYLDKSLSDTLILNVFDGDLNRYVNIRRPADIWQWGNAVLWPGLLGNLGPECSQQQDEGGRFQSADMAATTDLNRPGSPFCNNDFLPDGIVRGAIVEFWNDMKRAQYVDPATRMLEIRLLLASNHVGVRSTARLMFEFTSTGGVLPSFDTMTRVSSDSALDETEYLMYIGLAFTIYFSAIELIEMSDIGRYLFDMWNCMDWAVYVIFFDVFAIARQYLAHARNPDCGEICNTIGFLDDHVLVDLVRELKFVLALCVCLQLLKIMKISAILVPRMGLTPTVLKKALPDMIFFVIVFAVSLFAFSNMLFIQLGTGMKEFSTQYTAFITLGRALFGDFDMTEVISNSPNYKNTVLYLSYLFCAIFILLSMFLAMLGEAQANLRDDQLNARKEAEKKGERLPPEYGILYEAHRAIVNCMKNSRVPILRRFALTHDKSFADTQLKGTLMSVIEEQKDQIDRLEARVLGLNEKVNDLMTDSFNGGSFKDQTSW</sequence>
<reference evidence="9" key="1">
    <citation type="journal article" date="2015" name="PLoS Genet.">
        <title>Genome Sequence and Transcriptome Analyses of Chrysochromulina tobin: Metabolic Tools for Enhanced Algal Fitness in the Prominent Order Prymnesiales (Haptophyceae).</title>
        <authorList>
            <person name="Hovde B.T."/>
            <person name="Deodato C.R."/>
            <person name="Hunsperger H.M."/>
            <person name="Ryken S.A."/>
            <person name="Yost W."/>
            <person name="Jha R.K."/>
            <person name="Patterson J."/>
            <person name="Monnat R.J. Jr."/>
            <person name="Barlow S.B."/>
            <person name="Starkenburg S.R."/>
            <person name="Cattolico R.A."/>
        </authorList>
    </citation>
    <scope>NUCLEOTIDE SEQUENCE</scope>
    <source>
        <strain evidence="9">CCMP291</strain>
    </source>
</reference>
<evidence type="ECO:0000256" key="5">
    <source>
        <dbReference type="SAM" id="Coils"/>
    </source>
</evidence>
<accession>A0A0M0K0B4</accession>
<keyword evidence="9" id="KW-1185">Reference proteome</keyword>
<dbReference type="OrthoDB" id="444119at2759"/>
<dbReference type="PANTHER" id="PTHR10877">
    <property type="entry name" value="POLYCYSTIN FAMILY MEMBER"/>
    <property type="match status" value="1"/>
</dbReference>
<keyword evidence="2 6" id="KW-0812">Transmembrane</keyword>
<evidence type="ECO:0000256" key="6">
    <source>
        <dbReference type="SAM" id="Phobius"/>
    </source>
</evidence>
<evidence type="ECO:0000256" key="1">
    <source>
        <dbReference type="ARBA" id="ARBA00004141"/>
    </source>
</evidence>
<dbReference type="AlphaFoldDB" id="A0A0M0K0B4"/>